<dbReference type="AlphaFoldDB" id="A0A974HGG6"/>
<protein>
    <submittedName>
        <fullName evidence="1">Uncharacterized protein</fullName>
    </submittedName>
</protein>
<evidence type="ECO:0000313" key="2">
    <source>
        <dbReference type="Proteomes" id="UP000694892"/>
    </source>
</evidence>
<organism evidence="1 2">
    <name type="scientific">Xenopus laevis</name>
    <name type="common">African clawed frog</name>
    <dbReference type="NCBI Taxonomy" id="8355"/>
    <lineage>
        <taxon>Eukaryota</taxon>
        <taxon>Metazoa</taxon>
        <taxon>Chordata</taxon>
        <taxon>Craniata</taxon>
        <taxon>Vertebrata</taxon>
        <taxon>Euteleostomi</taxon>
        <taxon>Amphibia</taxon>
        <taxon>Batrachia</taxon>
        <taxon>Anura</taxon>
        <taxon>Pipoidea</taxon>
        <taxon>Pipidae</taxon>
        <taxon>Xenopodinae</taxon>
        <taxon>Xenopus</taxon>
        <taxon>Xenopus</taxon>
    </lineage>
</organism>
<feature type="non-terminal residue" evidence="1">
    <location>
        <position position="1"/>
    </location>
</feature>
<sequence length="73" mass="7830">RTNQGENSGIRNVEASAEPFCETSQDRSISYRLDKSVMLGLSHEYLKTRGASHSVTGGTCIKASPKALFSPVG</sequence>
<gene>
    <name evidence="1" type="ORF">XELAEV_18032313mg</name>
</gene>
<dbReference type="Proteomes" id="UP000694892">
    <property type="component" value="Chromosome 6L"/>
</dbReference>
<reference evidence="2" key="1">
    <citation type="journal article" date="2016" name="Nature">
        <title>Genome evolution in the allotetraploid frog Xenopus laevis.</title>
        <authorList>
            <person name="Session A.M."/>
            <person name="Uno Y."/>
            <person name="Kwon T."/>
            <person name="Chapman J.A."/>
            <person name="Toyoda A."/>
            <person name="Takahashi S."/>
            <person name="Fukui A."/>
            <person name="Hikosaka A."/>
            <person name="Suzuki A."/>
            <person name="Kondo M."/>
            <person name="van Heeringen S.J."/>
            <person name="Quigley I."/>
            <person name="Heinz S."/>
            <person name="Ogino H."/>
            <person name="Ochi H."/>
            <person name="Hellsten U."/>
            <person name="Lyons J.B."/>
            <person name="Simakov O."/>
            <person name="Putnam N."/>
            <person name="Stites J."/>
            <person name="Kuroki Y."/>
            <person name="Tanaka T."/>
            <person name="Michiue T."/>
            <person name="Watanabe M."/>
            <person name="Bogdanovic O."/>
            <person name="Lister R."/>
            <person name="Georgiou G."/>
            <person name="Paranjpe S.S."/>
            <person name="van Kruijsbergen I."/>
            <person name="Shu S."/>
            <person name="Carlson J."/>
            <person name="Kinoshita T."/>
            <person name="Ohta Y."/>
            <person name="Mawaribuchi S."/>
            <person name="Jenkins J."/>
            <person name="Grimwood J."/>
            <person name="Schmutz J."/>
            <person name="Mitros T."/>
            <person name="Mozaffari S.V."/>
            <person name="Suzuki Y."/>
            <person name="Haramoto Y."/>
            <person name="Yamamoto T.S."/>
            <person name="Takagi C."/>
            <person name="Heald R."/>
            <person name="Miller K."/>
            <person name="Haudenschild C."/>
            <person name="Kitzman J."/>
            <person name="Nakayama T."/>
            <person name="Izutsu Y."/>
            <person name="Robert J."/>
            <person name="Fortriede J."/>
            <person name="Burns K."/>
            <person name="Lotay V."/>
            <person name="Karimi K."/>
            <person name="Yasuoka Y."/>
            <person name="Dichmann D.S."/>
            <person name="Flajnik M.F."/>
            <person name="Houston D.W."/>
            <person name="Shendure J."/>
            <person name="DuPasquier L."/>
            <person name="Vize P.D."/>
            <person name="Zorn A.M."/>
            <person name="Ito M."/>
            <person name="Marcotte E.M."/>
            <person name="Wallingford J.B."/>
            <person name="Ito Y."/>
            <person name="Asashima M."/>
            <person name="Ueno N."/>
            <person name="Matsuda Y."/>
            <person name="Veenstra G.J."/>
            <person name="Fujiyama A."/>
            <person name="Harland R.M."/>
            <person name="Taira M."/>
            <person name="Rokhsar D.S."/>
        </authorList>
    </citation>
    <scope>NUCLEOTIDE SEQUENCE [LARGE SCALE GENOMIC DNA]</scope>
    <source>
        <strain evidence="2">J</strain>
    </source>
</reference>
<name>A0A974HGG6_XENLA</name>
<dbReference type="EMBL" id="CM004476">
    <property type="protein sequence ID" value="OCT77117.1"/>
    <property type="molecule type" value="Genomic_DNA"/>
</dbReference>
<accession>A0A974HGG6</accession>
<proteinExistence type="predicted"/>
<evidence type="ECO:0000313" key="1">
    <source>
        <dbReference type="EMBL" id="OCT77117.1"/>
    </source>
</evidence>